<feature type="domain" description="Transcription regulator PadR N-terminal" evidence="1">
    <location>
        <begin position="6"/>
        <end position="84"/>
    </location>
</feature>
<dbReference type="InterPro" id="IPR036388">
    <property type="entry name" value="WH-like_DNA-bd_sf"/>
</dbReference>
<accession>A0ABQ6G2E4</accession>
<dbReference type="Gene3D" id="1.10.10.10">
    <property type="entry name" value="Winged helix-like DNA-binding domain superfamily/Winged helix DNA-binding domain"/>
    <property type="match status" value="1"/>
</dbReference>
<dbReference type="Proteomes" id="UP001344906">
    <property type="component" value="Unassembled WGS sequence"/>
</dbReference>
<dbReference type="Pfam" id="PF03551">
    <property type="entry name" value="PadR"/>
    <property type="match status" value="1"/>
</dbReference>
<keyword evidence="3" id="KW-1185">Reference proteome</keyword>
<dbReference type="SUPFAM" id="SSF46785">
    <property type="entry name" value="Winged helix' DNA-binding domain"/>
    <property type="match status" value="1"/>
</dbReference>
<name>A0ABQ6G2E4_9CHLR</name>
<evidence type="ECO:0000313" key="3">
    <source>
        <dbReference type="Proteomes" id="UP001344906"/>
    </source>
</evidence>
<comment type="caution">
    <text evidence="2">The sequence shown here is derived from an EMBL/GenBank/DDBJ whole genome shotgun (WGS) entry which is preliminary data.</text>
</comment>
<dbReference type="EMBL" id="BSRI01000002">
    <property type="protein sequence ID" value="GLV60699.1"/>
    <property type="molecule type" value="Genomic_DNA"/>
</dbReference>
<protein>
    <recommendedName>
        <fullName evidence="1">Transcription regulator PadR N-terminal domain-containing protein</fullName>
    </recommendedName>
</protein>
<sequence length="183" mass="21206">MYELIVLSLLMRFPLHGYLLAQIANDMIGPWAKISNGTLYPLLNRLERSGLIERAGEVASPGNEQGEQQARTFRITEAGRKRFHQVMLDTSSNIGDYQRIFHLKMPYLDLLPVRERLHLLNHYLNYCQACVLHLQTHAASLLHEIGDEQATFRDLALGSMRQREQLWQAEIEWVRQLRAQVAE</sequence>
<reference evidence="2 3" key="1">
    <citation type="submission" date="2023-02" db="EMBL/GenBank/DDBJ databases">
        <title>Dictyobacter halimunensis sp. nov., a new member of the class Ktedonobacteria from forest soil in a geothermal area.</title>
        <authorList>
            <person name="Rachmania M.K."/>
            <person name="Ningsih F."/>
            <person name="Sakai Y."/>
            <person name="Yabe S."/>
            <person name="Yokota A."/>
            <person name="Sjamsuridzal W."/>
        </authorList>
    </citation>
    <scope>NUCLEOTIDE SEQUENCE [LARGE SCALE GENOMIC DNA]</scope>
    <source>
        <strain evidence="2 3">S3.2.2.5</strain>
    </source>
</reference>
<organism evidence="2 3">
    <name type="scientific">Dictyobacter halimunensis</name>
    <dbReference type="NCBI Taxonomy" id="3026934"/>
    <lineage>
        <taxon>Bacteria</taxon>
        <taxon>Bacillati</taxon>
        <taxon>Chloroflexota</taxon>
        <taxon>Ktedonobacteria</taxon>
        <taxon>Ktedonobacterales</taxon>
        <taxon>Dictyobacteraceae</taxon>
        <taxon>Dictyobacter</taxon>
    </lineage>
</organism>
<evidence type="ECO:0000259" key="1">
    <source>
        <dbReference type="Pfam" id="PF03551"/>
    </source>
</evidence>
<evidence type="ECO:0000313" key="2">
    <source>
        <dbReference type="EMBL" id="GLV60699.1"/>
    </source>
</evidence>
<gene>
    <name evidence="2" type="ORF">KDH_75180</name>
</gene>
<dbReference type="InterPro" id="IPR005149">
    <property type="entry name" value="Tscrpt_reg_PadR_N"/>
</dbReference>
<dbReference type="InterPro" id="IPR036390">
    <property type="entry name" value="WH_DNA-bd_sf"/>
</dbReference>
<proteinExistence type="predicted"/>
<dbReference type="PANTHER" id="PTHR33169:SF26">
    <property type="entry name" value="CONSERVED PROTEIN"/>
    <property type="match status" value="1"/>
</dbReference>
<dbReference type="InterPro" id="IPR052509">
    <property type="entry name" value="Metal_resp_DNA-bind_regulator"/>
</dbReference>
<dbReference type="RefSeq" id="WP_338257839.1">
    <property type="nucleotide sequence ID" value="NZ_BSRI01000002.1"/>
</dbReference>
<dbReference type="PANTHER" id="PTHR33169">
    <property type="entry name" value="PADR-FAMILY TRANSCRIPTIONAL REGULATOR"/>
    <property type="match status" value="1"/>
</dbReference>